<feature type="transmembrane region" description="Helical" evidence="7">
    <location>
        <begin position="151"/>
        <end position="173"/>
    </location>
</feature>
<dbReference type="InterPro" id="IPR003317">
    <property type="entry name" value="Cyt-d_oxidase_su2"/>
</dbReference>
<dbReference type="Pfam" id="PF02322">
    <property type="entry name" value="Cyt_bd_oxida_II"/>
    <property type="match status" value="1"/>
</dbReference>
<accession>S4XGN2</accession>
<dbReference type="GO" id="GO:0019646">
    <property type="term" value="P:aerobic electron transport chain"/>
    <property type="evidence" value="ECO:0007669"/>
    <property type="project" value="TreeGrafter"/>
</dbReference>
<proteinExistence type="inferred from homology"/>
<evidence type="ECO:0000256" key="4">
    <source>
        <dbReference type="ARBA" id="ARBA00022692"/>
    </source>
</evidence>
<feature type="transmembrane region" description="Helical" evidence="7">
    <location>
        <begin position="193"/>
        <end position="218"/>
    </location>
</feature>
<feature type="transmembrane region" description="Helical" evidence="7">
    <location>
        <begin position="268"/>
        <end position="287"/>
    </location>
</feature>
<keyword evidence="4 7" id="KW-0812">Transmembrane</keyword>
<feature type="transmembrane region" description="Helical" evidence="7">
    <location>
        <begin position="337"/>
        <end position="357"/>
    </location>
</feature>
<evidence type="ECO:0000313" key="8">
    <source>
        <dbReference type="EMBL" id="AGP32282.1"/>
    </source>
</evidence>
<evidence type="ECO:0000256" key="1">
    <source>
        <dbReference type="ARBA" id="ARBA00004651"/>
    </source>
</evidence>
<dbReference type="EMBL" id="CP003969">
    <property type="protein sequence ID" value="AGP32282.1"/>
    <property type="molecule type" value="Genomic_DNA"/>
</dbReference>
<evidence type="ECO:0000313" key="9">
    <source>
        <dbReference type="Proteomes" id="UP000014803"/>
    </source>
</evidence>
<feature type="transmembrane region" description="Helical" evidence="7">
    <location>
        <begin position="230"/>
        <end position="253"/>
    </location>
</feature>
<feature type="transmembrane region" description="Helical" evidence="7">
    <location>
        <begin position="112"/>
        <end position="130"/>
    </location>
</feature>
<name>S4XGN2_SORCE</name>
<dbReference type="AlphaFoldDB" id="S4XGN2"/>
<dbReference type="PANTHER" id="PTHR43141:SF4">
    <property type="entry name" value="CYTOCHROME BD2 SUBUNIT II"/>
    <property type="match status" value="1"/>
</dbReference>
<dbReference type="GO" id="GO:0070069">
    <property type="term" value="C:cytochrome complex"/>
    <property type="evidence" value="ECO:0007669"/>
    <property type="project" value="TreeGrafter"/>
</dbReference>
<dbReference type="PANTHER" id="PTHR43141">
    <property type="entry name" value="CYTOCHROME BD2 SUBUNIT II"/>
    <property type="match status" value="1"/>
</dbReference>
<organism evidence="8 9">
    <name type="scientific">Sorangium cellulosum So0157-2</name>
    <dbReference type="NCBI Taxonomy" id="1254432"/>
    <lineage>
        <taxon>Bacteria</taxon>
        <taxon>Pseudomonadati</taxon>
        <taxon>Myxococcota</taxon>
        <taxon>Polyangia</taxon>
        <taxon>Polyangiales</taxon>
        <taxon>Polyangiaceae</taxon>
        <taxon>Sorangium</taxon>
    </lineage>
</organism>
<dbReference type="HOGENOM" id="CLU_049294_1_1_7"/>
<evidence type="ECO:0000256" key="7">
    <source>
        <dbReference type="SAM" id="Phobius"/>
    </source>
</evidence>
<keyword evidence="6 7" id="KW-0472">Membrane</keyword>
<reference evidence="8 9" key="1">
    <citation type="journal article" date="2013" name="Sci. Rep.">
        <title>Extraordinary expansion of a Sorangium cellulosum genome from an alkaline milieu.</title>
        <authorList>
            <person name="Han K."/>
            <person name="Li Z.F."/>
            <person name="Peng R."/>
            <person name="Zhu L.P."/>
            <person name="Zhou T."/>
            <person name="Wang L.G."/>
            <person name="Li S.G."/>
            <person name="Zhang X.B."/>
            <person name="Hu W."/>
            <person name="Wu Z.H."/>
            <person name="Qin N."/>
            <person name="Li Y.Z."/>
        </authorList>
    </citation>
    <scope>NUCLEOTIDE SEQUENCE [LARGE SCALE GENOMIC DNA]</scope>
    <source>
        <strain evidence="8 9">So0157-2</strain>
    </source>
</reference>
<dbReference type="STRING" id="1254432.SCE1572_14695"/>
<evidence type="ECO:0000256" key="5">
    <source>
        <dbReference type="ARBA" id="ARBA00022989"/>
    </source>
</evidence>
<comment type="similarity">
    <text evidence="2">Belongs to the cytochrome ubiquinol oxidase subunit 2 family.</text>
</comment>
<keyword evidence="5 7" id="KW-1133">Transmembrane helix</keyword>
<evidence type="ECO:0000256" key="6">
    <source>
        <dbReference type="ARBA" id="ARBA00023136"/>
    </source>
</evidence>
<gene>
    <name evidence="8" type="ORF">SCE1572_14695</name>
</gene>
<dbReference type="PATRIC" id="fig|1254432.3.peg.3302"/>
<dbReference type="GO" id="GO:0009055">
    <property type="term" value="F:electron transfer activity"/>
    <property type="evidence" value="ECO:0007669"/>
    <property type="project" value="TreeGrafter"/>
</dbReference>
<dbReference type="Proteomes" id="UP000014803">
    <property type="component" value="Chromosome"/>
</dbReference>
<comment type="subcellular location">
    <subcellularLocation>
        <location evidence="1">Cell membrane</location>
        <topology evidence="1">Multi-pass membrane protein</topology>
    </subcellularLocation>
</comment>
<feature type="transmembrane region" description="Helical" evidence="7">
    <location>
        <begin position="294"/>
        <end position="317"/>
    </location>
</feature>
<dbReference type="GO" id="GO:0016682">
    <property type="term" value="F:oxidoreductase activity, acting on diphenols and related substances as donors, oxygen as acceptor"/>
    <property type="evidence" value="ECO:0007669"/>
    <property type="project" value="TreeGrafter"/>
</dbReference>
<evidence type="ECO:0000256" key="2">
    <source>
        <dbReference type="ARBA" id="ARBA00007543"/>
    </source>
</evidence>
<protein>
    <submittedName>
        <fullName evidence="8">Cytochrome BD ubiquinol oxidase subunit II</fullName>
    </submittedName>
</protein>
<feature type="transmembrane region" description="Helical" evidence="7">
    <location>
        <begin position="38"/>
        <end position="67"/>
    </location>
</feature>
<dbReference type="GO" id="GO:0005886">
    <property type="term" value="C:plasma membrane"/>
    <property type="evidence" value="ECO:0007669"/>
    <property type="project" value="UniProtKB-SubCell"/>
</dbReference>
<evidence type="ECO:0000256" key="3">
    <source>
        <dbReference type="ARBA" id="ARBA00022475"/>
    </source>
</evidence>
<dbReference type="KEGG" id="scu:SCE1572_14695"/>
<dbReference type="eggNOG" id="COG1294">
    <property type="taxonomic scope" value="Bacteria"/>
</dbReference>
<keyword evidence="3" id="KW-1003">Cell membrane</keyword>
<sequence>MSRAGAGGRAAAGRAGAGRRAAAGRACLGEARPMVVEWLLGGVMVAALVLYALLGGADFGGGVWDLLASGPRKQEQRALIERVMGPIWEANHVWLILVVVLLFTAFPPAFAAISVALHVPLTLFLVGVVFRGSAFSFRSYDSRRDHRQKRWGLLFSLASVIAPVLLGMIVGAVASGRIRVASGVVTSGFFAPWLSLFPFMVGLFALSLFGFLAAVYLTNEATEPALVDDFRLRALVSGCVVAALALACFGASFEGAPLIREGLTDHPITWPLHVTTGIAATAAFFGLWTRRFRLARFAAAAQVTLILLGWAASQYPYLVVPDVTLAGAAANPRTLRLLVWVLGVGFVLLFPSLYVLFRVFGSGRAGAASDSDDAH</sequence>